<dbReference type="Proteomes" id="UP000092932">
    <property type="component" value="Chromosome"/>
</dbReference>
<dbReference type="InterPro" id="IPR052917">
    <property type="entry name" value="Stress-Dev_Protein"/>
</dbReference>
<dbReference type="InterPro" id="IPR038725">
    <property type="entry name" value="YdaG_split_barrel_FMN-bd"/>
</dbReference>
<dbReference type="PANTHER" id="PTHR34818:SF1">
    <property type="entry name" value="PROTEIN BLI-3"/>
    <property type="match status" value="1"/>
</dbReference>
<organism evidence="2 3">
    <name type="scientific">Tsuneonella dongtanensis</name>
    <dbReference type="NCBI Taxonomy" id="692370"/>
    <lineage>
        <taxon>Bacteria</taxon>
        <taxon>Pseudomonadati</taxon>
        <taxon>Pseudomonadota</taxon>
        <taxon>Alphaproteobacteria</taxon>
        <taxon>Sphingomonadales</taxon>
        <taxon>Erythrobacteraceae</taxon>
        <taxon>Tsuneonella</taxon>
    </lineage>
</organism>
<gene>
    <name evidence="2" type="primary">ydaG</name>
    <name evidence="2" type="ORF">A6F68_00588</name>
</gene>
<dbReference type="EMBL" id="CP016591">
    <property type="protein sequence ID" value="ANY19121.1"/>
    <property type="molecule type" value="Genomic_DNA"/>
</dbReference>
<dbReference type="SUPFAM" id="SSF50475">
    <property type="entry name" value="FMN-binding split barrel"/>
    <property type="match status" value="1"/>
</dbReference>
<sequence>MPKATKEAVVKAMKQLDICFMVTKDGEGFCSRPMSNNAQVDWDGDNWFFSNGDTRKITQIEKNPTVMLDFSGEKDWVSLRGAAQLHRDDKELFEEHWTSDIERWFPEGTDTPGLVLIQVTAEEAELFGASGEGIVSLG</sequence>
<accession>A0A1B2AAI9</accession>
<evidence type="ECO:0000259" key="1">
    <source>
        <dbReference type="Pfam" id="PF16242"/>
    </source>
</evidence>
<proteinExistence type="predicted"/>
<dbReference type="KEGG" id="ado:A6F68_00588"/>
<protein>
    <submittedName>
        <fullName evidence="2">General stress protein 26</fullName>
    </submittedName>
</protein>
<dbReference type="AlphaFoldDB" id="A0A1B2AAI9"/>
<dbReference type="OrthoDB" id="1432662at2"/>
<reference evidence="2 3" key="1">
    <citation type="submission" date="2016-07" db="EMBL/GenBank/DDBJ databases">
        <title>Complete genome sequence of Altererythrobacter dongtanensis KCTC 22672, a type strain with esterase isolated from tidal flat.</title>
        <authorList>
            <person name="Cheng H."/>
            <person name="Wu Y.-H."/>
            <person name="Zhou P."/>
            <person name="Huo Y.-Y."/>
            <person name="Wang C.-S."/>
            <person name="Xu X.-W."/>
        </authorList>
    </citation>
    <scope>NUCLEOTIDE SEQUENCE [LARGE SCALE GENOMIC DNA]</scope>
    <source>
        <strain evidence="2 3">KCTC 22672</strain>
    </source>
</reference>
<feature type="domain" description="General stress protein FMN-binding split barrel" evidence="1">
    <location>
        <begin position="6"/>
        <end position="132"/>
    </location>
</feature>
<dbReference type="RefSeq" id="WP_067676106.1">
    <property type="nucleotide sequence ID" value="NZ_CP016591.1"/>
</dbReference>
<dbReference type="InterPro" id="IPR012349">
    <property type="entry name" value="Split_barrel_FMN-bd"/>
</dbReference>
<dbReference type="Gene3D" id="2.30.110.10">
    <property type="entry name" value="Electron Transport, Fmn-binding Protein, Chain A"/>
    <property type="match status" value="1"/>
</dbReference>
<dbReference type="Pfam" id="PF16242">
    <property type="entry name" value="Pyrid_ox_like"/>
    <property type="match status" value="1"/>
</dbReference>
<evidence type="ECO:0000313" key="3">
    <source>
        <dbReference type="Proteomes" id="UP000092932"/>
    </source>
</evidence>
<name>A0A1B2AAI9_9SPHN</name>
<dbReference type="PANTHER" id="PTHR34818">
    <property type="entry name" value="PROTEIN BLI-3"/>
    <property type="match status" value="1"/>
</dbReference>
<dbReference type="STRING" id="692370.A6F68_00588"/>
<evidence type="ECO:0000313" key="2">
    <source>
        <dbReference type="EMBL" id="ANY19121.1"/>
    </source>
</evidence>
<keyword evidence="3" id="KW-1185">Reference proteome</keyword>